<keyword evidence="1" id="KW-0812">Transmembrane</keyword>
<dbReference type="InterPro" id="IPR008780">
    <property type="entry name" value="Plasmodium_Vir"/>
</dbReference>
<evidence type="ECO:0000256" key="1">
    <source>
        <dbReference type="SAM" id="Phobius"/>
    </source>
</evidence>
<dbReference type="EMBL" id="KQ235703">
    <property type="protein sequence ID" value="KMZ96045.1"/>
    <property type="molecule type" value="Genomic_DNA"/>
</dbReference>
<reference evidence="2 3" key="1">
    <citation type="submission" date="2011-09" db="EMBL/GenBank/DDBJ databases">
        <title>The Genome Sequence of Plasmodium vivax North Korean.</title>
        <authorList>
            <consortium name="The Broad Institute Genome Sequencing Platform"/>
            <consortium name="The Broad Institute Genome Sequencing Center for Infectious Disease"/>
            <person name="Neafsey D."/>
            <person name="Carlton J."/>
            <person name="Barnwell J."/>
            <person name="Collins W."/>
            <person name="Escalante A."/>
            <person name="Mullikin J."/>
            <person name="Saul A."/>
            <person name="Guigo R."/>
            <person name="Camara F."/>
            <person name="Young S.K."/>
            <person name="Zeng Q."/>
            <person name="Gargeya S."/>
            <person name="Fitzgerald M."/>
            <person name="Haas B."/>
            <person name="Abouelleil A."/>
            <person name="Alvarado L."/>
            <person name="Arachchi H.M."/>
            <person name="Berlin A."/>
            <person name="Brown A."/>
            <person name="Chapman S.B."/>
            <person name="Chen Z."/>
            <person name="Dunbar C."/>
            <person name="Freedman E."/>
            <person name="Gearin G."/>
            <person name="Gellesch M."/>
            <person name="Goldberg J."/>
            <person name="Griggs A."/>
            <person name="Gujja S."/>
            <person name="Heiman D."/>
            <person name="Howarth C."/>
            <person name="Larson L."/>
            <person name="Lui A."/>
            <person name="MacDonald P.J.P."/>
            <person name="Montmayeur A."/>
            <person name="Murphy C."/>
            <person name="Neiman D."/>
            <person name="Pearson M."/>
            <person name="Priest M."/>
            <person name="Roberts A."/>
            <person name="Saif S."/>
            <person name="Shea T."/>
            <person name="Shenoy N."/>
            <person name="Sisk P."/>
            <person name="Stolte C."/>
            <person name="Sykes S."/>
            <person name="Wortman J."/>
            <person name="Nusbaum C."/>
            <person name="Birren B."/>
        </authorList>
    </citation>
    <scope>NUCLEOTIDE SEQUENCE [LARGE SCALE GENOMIC DNA]</scope>
    <source>
        <strain evidence="2 3">North Korean</strain>
    </source>
</reference>
<sequence>MKNFFNYVIFDDVSTYEEYESIAVNGNTYQKYAEFCNSINFGLDQKTQIIRICTKFVKLFKVLYENNKIHGKNHISDKYTEFLNYWLNHQLIENSIDKSYHNELYECLDKCKKNYNNALEKCFQVGDHDVCKVLKIFNVFYESNKKKIFSNYGVIELPILTEFILLGSGSGKSDNQNIGYNLYLNLTQLLSYQYNILFEHDAKKNKNNMMNILQQFFQYCDENRKNEKLSSFMEEFIEQYYNIKKNEYENIFNECNTNGEEYTHCQLFKVCKKNFTNQLKKIVWDTNEYIIKQKKYIESLSPLQLWIFKAQSMFQDFDAMSRISPTIMSTMVAIVVCLFFLYKVLKTIN</sequence>
<evidence type="ECO:0000313" key="3">
    <source>
        <dbReference type="Proteomes" id="UP000053239"/>
    </source>
</evidence>
<evidence type="ECO:0000313" key="2">
    <source>
        <dbReference type="EMBL" id="KMZ96045.1"/>
    </source>
</evidence>
<proteinExistence type="predicted"/>
<feature type="transmembrane region" description="Helical" evidence="1">
    <location>
        <begin position="327"/>
        <end position="345"/>
    </location>
</feature>
<dbReference type="AlphaFoldDB" id="A0A0J9TK09"/>
<protein>
    <submittedName>
        <fullName evidence="2">Uncharacterized protein</fullName>
    </submittedName>
</protein>
<dbReference type="Proteomes" id="UP000053239">
    <property type="component" value="Unassembled WGS sequence"/>
</dbReference>
<keyword evidence="1" id="KW-0472">Membrane</keyword>
<name>A0A0J9TK09_PLAVI</name>
<organism evidence="2 3">
    <name type="scientific">Plasmodium vivax North Korean</name>
    <dbReference type="NCBI Taxonomy" id="1035514"/>
    <lineage>
        <taxon>Eukaryota</taxon>
        <taxon>Sar</taxon>
        <taxon>Alveolata</taxon>
        <taxon>Apicomplexa</taxon>
        <taxon>Aconoidasida</taxon>
        <taxon>Haemosporida</taxon>
        <taxon>Plasmodiidae</taxon>
        <taxon>Plasmodium</taxon>
        <taxon>Plasmodium (Plasmodium)</taxon>
    </lineage>
</organism>
<gene>
    <name evidence="2" type="ORF">PVNG_05983</name>
</gene>
<dbReference type="Pfam" id="PF05795">
    <property type="entry name" value="Plasmodium_Vir"/>
    <property type="match status" value="1"/>
</dbReference>
<keyword evidence="1" id="KW-1133">Transmembrane helix</keyword>
<accession>A0A0J9TK09</accession>